<dbReference type="PRINTS" id="PR00355">
    <property type="entry name" value="ADRENODOXIN"/>
</dbReference>
<evidence type="ECO:0000256" key="2">
    <source>
        <dbReference type="ARBA" id="ARBA00022714"/>
    </source>
</evidence>
<dbReference type="InterPro" id="IPR012675">
    <property type="entry name" value="Beta-grasp_dom_sf"/>
</dbReference>
<dbReference type="PANTHER" id="PTHR23426">
    <property type="entry name" value="FERREDOXIN/ADRENODOXIN"/>
    <property type="match status" value="1"/>
</dbReference>
<feature type="domain" description="2Fe-2S ferredoxin-type" evidence="7">
    <location>
        <begin position="2"/>
        <end position="104"/>
    </location>
</feature>
<evidence type="ECO:0000256" key="4">
    <source>
        <dbReference type="ARBA" id="ARBA00023004"/>
    </source>
</evidence>
<dbReference type="PROSITE" id="PS00814">
    <property type="entry name" value="ADX"/>
    <property type="match status" value="1"/>
</dbReference>
<dbReference type="RefSeq" id="WP_268879828.1">
    <property type="nucleotide sequence ID" value="NZ_CP114029.1"/>
</dbReference>
<dbReference type="CDD" id="cd00207">
    <property type="entry name" value="fer2"/>
    <property type="match status" value="1"/>
</dbReference>
<evidence type="ECO:0000256" key="1">
    <source>
        <dbReference type="ARBA" id="ARBA00010914"/>
    </source>
</evidence>
<keyword evidence="5" id="KW-0411">Iron-sulfur</keyword>
<dbReference type="SUPFAM" id="SSF54292">
    <property type="entry name" value="2Fe-2S ferredoxin-like"/>
    <property type="match status" value="1"/>
</dbReference>
<evidence type="ECO:0000256" key="5">
    <source>
        <dbReference type="ARBA" id="ARBA00023014"/>
    </source>
</evidence>
<accession>A0ABY7BWQ2</accession>
<dbReference type="Pfam" id="PF00111">
    <property type="entry name" value="Fer2"/>
    <property type="match status" value="1"/>
</dbReference>
<sequence length="104" mass="10839">MPRIIFVEADGSEHSVEVEAGTSLMQAGVANDVKGIVGECGGSCMCATCHVVIDSALAADLPPISDDEEEMLEFGTAERFEGSRLGCQILVTEALEGLKVKVPG</sequence>
<dbReference type="InterPro" id="IPR018298">
    <property type="entry name" value="Adrenodoxin_Fe-S_BS"/>
</dbReference>
<name>A0ABY7BWQ2_9HYPH</name>
<protein>
    <submittedName>
        <fullName evidence="8">2Fe-2S iron-sulfur cluster-binding protein</fullName>
    </submittedName>
</protein>
<evidence type="ECO:0000313" key="8">
    <source>
        <dbReference type="EMBL" id="WAP67371.1"/>
    </source>
</evidence>
<evidence type="ECO:0000256" key="3">
    <source>
        <dbReference type="ARBA" id="ARBA00022723"/>
    </source>
</evidence>
<keyword evidence="9" id="KW-1185">Reference proteome</keyword>
<comment type="cofactor">
    <cofactor evidence="6">
        <name>[2Fe-2S] cluster</name>
        <dbReference type="ChEBI" id="CHEBI:190135"/>
    </cofactor>
</comment>
<comment type="similarity">
    <text evidence="1">Belongs to the adrenodoxin/putidaredoxin family.</text>
</comment>
<organism evidence="8 9">
    <name type="scientific">Jiella pelagia</name>
    <dbReference type="NCBI Taxonomy" id="2986949"/>
    <lineage>
        <taxon>Bacteria</taxon>
        <taxon>Pseudomonadati</taxon>
        <taxon>Pseudomonadota</taxon>
        <taxon>Alphaproteobacteria</taxon>
        <taxon>Hyphomicrobiales</taxon>
        <taxon>Aurantimonadaceae</taxon>
        <taxon>Jiella</taxon>
    </lineage>
</organism>
<evidence type="ECO:0000259" key="7">
    <source>
        <dbReference type="PROSITE" id="PS51085"/>
    </source>
</evidence>
<dbReference type="Gene3D" id="3.10.20.30">
    <property type="match status" value="1"/>
</dbReference>
<dbReference type="Proteomes" id="UP001164020">
    <property type="component" value="Chromosome"/>
</dbReference>
<keyword evidence="3" id="KW-0479">Metal-binding</keyword>
<evidence type="ECO:0000256" key="6">
    <source>
        <dbReference type="ARBA" id="ARBA00034078"/>
    </source>
</evidence>
<dbReference type="InterPro" id="IPR001041">
    <property type="entry name" value="2Fe-2S_ferredoxin-type"/>
</dbReference>
<dbReference type="PANTHER" id="PTHR23426:SF65">
    <property type="entry name" value="FERREDOXIN-2, MITOCHONDRIAL"/>
    <property type="match status" value="1"/>
</dbReference>
<dbReference type="InterPro" id="IPR036010">
    <property type="entry name" value="2Fe-2S_ferredoxin-like_sf"/>
</dbReference>
<evidence type="ECO:0000313" key="9">
    <source>
        <dbReference type="Proteomes" id="UP001164020"/>
    </source>
</evidence>
<dbReference type="InterPro" id="IPR001055">
    <property type="entry name" value="Adrenodoxin-like"/>
</dbReference>
<dbReference type="EMBL" id="CP114029">
    <property type="protein sequence ID" value="WAP67371.1"/>
    <property type="molecule type" value="Genomic_DNA"/>
</dbReference>
<proteinExistence type="inferred from homology"/>
<dbReference type="PROSITE" id="PS51085">
    <property type="entry name" value="2FE2S_FER_2"/>
    <property type="match status" value="1"/>
</dbReference>
<keyword evidence="2" id="KW-0001">2Fe-2S</keyword>
<reference evidence="8" key="1">
    <citation type="submission" date="2022-12" db="EMBL/GenBank/DDBJ databases">
        <title>Jiella pelagia sp. nov., isolated from phosphonate enriched culture of Northwest Pacific surface seawater.</title>
        <authorList>
            <person name="Shin D.Y."/>
            <person name="Hwang C.Y."/>
        </authorList>
    </citation>
    <scope>NUCLEOTIDE SEQUENCE</scope>
    <source>
        <strain evidence="8">HL-NP1</strain>
    </source>
</reference>
<gene>
    <name evidence="8" type="ORF">OH818_17700</name>
</gene>
<keyword evidence="4" id="KW-0408">Iron</keyword>